<keyword evidence="3" id="KW-1185">Reference proteome</keyword>
<dbReference type="PANTHER" id="PTHR36966:SF1">
    <property type="entry name" value="REP-ASSOCIATED TYROSINE TRANSPOSASE"/>
    <property type="match status" value="1"/>
</dbReference>
<proteinExistence type="predicted"/>
<reference evidence="3" key="1">
    <citation type="journal article" date="2019" name="Int. J. Syst. Evol. Microbiol.">
        <title>The Global Catalogue of Microorganisms (GCM) 10K type strain sequencing project: providing services to taxonomists for standard genome sequencing and annotation.</title>
        <authorList>
            <consortium name="The Broad Institute Genomics Platform"/>
            <consortium name="The Broad Institute Genome Sequencing Center for Infectious Disease"/>
            <person name="Wu L."/>
            <person name="Ma J."/>
        </authorList>
    </citation>
    <scope>NUCLEOTIDE SEQUENCE [LARGE SCALE GENOMIC DNA]</scope>
    <source>
        <strain evidence="3">KCTC 22228</strain>
    </source>
</reference>
<comment type="caution">
    <text evidence="2">The sequence shown here is derived from an EMBL/GenBank/DDBJ whole genome shotgun (WGS) entry which is preliminary data.</text>
</comment>
<accession>A0ABQ2ZAB4</accession>
<dbReference type="SUPFAM" id="SSF143422">
    <property type="entry name" value="Transposase IS200-like"/>
    <property type="match status" value="1"/>
</dbReference>
<evidence type="ECO:0000313" key="2">
    <source>
        <dbReference type="EMBL" id="GGY06371.1"/>
    </source>
</evidence>
<dbReference type="RefSeq" id="WP_189471935.1">
    <property type="nucleotide sequence ID" value="NZ_BMXS01000026.1"/>
</dbReference>
<sequence>MSHPRSHTLRKGRHSIRGHYYLITMATQNRHPWFISTKNARIACRHLYAPAVSQHGETLSYVVMPDHVHWLIQLSGDISKLVRIYKAKVSLDIGVTLWQQGFHDHAIRQENELKAMARYIVANPLRAGLVNDIGQYSYWNAVWL</sequence>
<dbReference type="EMBL" id="BMXS01000026">
    <property type="protein sequence ID" value="GGY06371.1"/>
    <property type="molecule type" value="Genomic_DNA"/>
</dbReference>
<organism evidence="2 3">
    <name type="scientific">Litchfieldella qijiaojingensis</name>
    <dbReference type="NCBI Taxonomy" id="980347"/>
    <lineage>
        <taxon>Bacteria</taxon>
        <taxon>Pseudomonadati</taxon>
        <taxon>Pseudomonadota</taxon>
        <taxon>Gammaproteobacteria</taxon>
        <taxon>Oceanospirillales</taxon>
        <taxon>Halomonadaceae</taxon>
        <taxon>Litchfieldella</taxon>
    </lineage>
</organism>
<dbReference type="PANTHER" id="PTHR36966">
    <property type="entry name" value="REP-ASSOCIATED TYROSINE TRANSPOSASE"/>
    <property type="match status" value="1"/>
</dbReference>
<dbReference type="InterPro" id="IPR052715">
    <property type="entry name" value="RAYT_transposase"/>
</dbReference>
<dbReference type="InterPro" id="IPR002686">
    <property type="entry name" value="Transposase_17"/>
</dbReference>
<gene>
    <name evidence="2" type="ORF">GCM10007160_37340</name>
</gene>
<dbReference type="SMART" id="SM01321">
    <property type="entry name" value="Y1_Tnp"/>
    <property type="match status" value="1"/>
</dbReference>
<dbReference type="Gene3D" id="3.30.70.1290">
    <property type="entry name" value="Transposase IS200-like"/>
    <property type="match status" value="1"/>
</dbReference>
<dbReference type="InterPro" id="IPR036515">
    <property type="entry name" value="Transposase_17_sf"/>
</dbReference>
<dbReference type="Pfam" id="PF01797">
    <property type="entry name" value="Y1_Tnp"/>
    <property type="match status" value="1"/>
</dbReference>
<evidence type="ECO:0000259" key="1">
    <source>
        <dbReference type="SMART" id="SM01321"/>
    </source>
</evidence>
<protein>
    <submittedName>
        <fullName evidence="2">Transposase</fullName>
    </submittedName>
</protein>
<evidence type="ECO:0000313" key="3">
    <source>
        <dbReference type="Proteomes" id="UP000653056"/>
    </source>
</evidence>
<dbReference type="Proteomes" id="UP000653056">
    <property type="component" value="Unassembled WGS sequence"/>
</dbReference>
<feature type="domain" description="Transposase IS200-like" evidence="1">
    <location>
        <begin position="16"/>
        <end position="123"/>
    </location>
</feature>
<dbReference type="NCBIfam" id="NF047646">
    <property type="entry name" value="REP_Tyr_transpos"/>
    <property type="match status" value="1"/>
</dbReference>
<name>A0ABQ2ZAB4_9GAMM</name>